<feature type="region of interest" description="Disordered" evidence="1">
    <location>
        <begin position="67"/>
        <end position="89"/>
    </location>
</feature>
<keyword evidence="5" id="KW-1185">Reference proteome</keyword>
<feature type="region of interest" description="Disordered" evidence="1">
    <location>
        <begin position="1"/>
        <end position="39"/>
    </location>
</feature>
<feature type="domain" description="DUF5667" evidence="3">
    <location>
        <begin position="121"/>
        <end position="171"/>
    </location>
</feature>
<dbReference type="EMBL" id="SGWQ01000001">
    <property type="protein sequence ID" value="RZS44573.1"/>
    <property type="molecule type" value="Genomic_DNA"/>
</dbReference>
<evidence type="ECO:0000256" key="1">
    <source>
        <dbReference type="SAM" id="MobiDB-lite"/>
    </source>
</evidence>
<feature type="region of interest" description="Disordered" evidence="1">
    <location>
        <begin position="288"/>
        <end position="390"/>
    </location>
</feature>
<organism evidence="4 5">
    <name type="scientific">Herbihabitans rhizosphaerae</name>
    <dbReference type="NCBI Taxonomy" id="1872711"/>
    <lineage>
        <taxon>Bacteria</taxon>
        <taxon>Bacillati</taxon>
        <taxon>Actinomycetota</taxon>
        <taxon>Actinomycetes</taxon>
        <taxon>Pseudonocardiales</taxon>
        <taxon>Pseudonocardiaceae</taxon>
        <taxon>Herbihabitans</taxon>
    </lineage>
</organism>
<keyword evidence="2" id="KW-0472">Membrane</keyword>
<name>A0A4V2EUH3_9PSEU</name>
<dbReference type="RefSeq" id="WP_130342246.1">
    <property type="nucleotide sequence ID" value="NZ_SGWQ01000001.1"/>
</dbReference>
<comment type="caution">
    <text evidence="4">The sequence shown here is derived from an EMBL/GenBank/DDBJ whole genome shotgun (WGS) entry which is preliminary data.</text>
</comment>
<evidence type="ECO:0000313" key="5">
    <source>
        <dbReference type="Proteomes" id="UP000294257"/>
    </source>
</evidence>
<evidence type="ECO:0000313" key="4">
    <source>
        <dbReference type="EMBL" id="RZS44573.1"/>
    </source>
</evidence>
<sequence>MDRGPTPSGPHEQHEPSARAGHSRSPVPSPREEFTITERSIADLLGTLSSATGPDEGERGRMRSRIVAGLGQHTPTHSRRRRADATRPSSSVRGRFAIAAVAALALLFSLTGMSLLLSRDALPGDALYGIKRTAEAASLGLTFGDEPKALKHLEFAAARVTEIETLTQRYPAAADAPVGGYLTALTDLDTDAGAGARQLVDLGTRSDPRLLEALRTWSVQQSNRLGAVDAKLPRAARDRLGGTSTLLGRITERADTLLGRSHCYEITSGAADDVGALPASGVCHTRASATTVNPPAGRQRPSGTTGQHTPSGVPGVPLPPGGPVPTRPLPPVPVPPPGAMTPAPGLPQPWPVPGPGPTAPGRPPTLNVPLPLPQLTVPPPLPGLPAITIG</sequence>
<protein>
    <recommendedName>
        <fullName evidence="3">DUF5667 domain-containing protein</fullName>
    </recommendedName>
</protein>
<evidence type="ECO:0000259" key="3">
    <source>
        <dbReference type="Pfam" id="PF18915"/>
    </source>
</evidence>
<dbReference type="OrthoDB" id="3402808at2"/>
<feature type="compositionally biased region" description="Pro residues" evidence="1">
    <location>
        <begin position="370"/>
        <end position="383"/>
    </location>
</feature>
<keyword evidence="2" id="KW-0812">Transmembrane</keyword>
<gene>
    <name evidence="4" type="ORF">EV193_101449</name>
</gene>
<accession>A0A4V2EUH3</accession>
<feature type="compositionally biased region" description="Pro residues" evidence="1">
    <location>
        <begin position="316"/>
        <end position="363"/>
    </location>
</feature>
<keyword evidence="2" id="KW-1133">Transmembrane helix</keyword>
<dbReference type="Proteomes" id="UP000294257">
    <property type="component" value="Unassembled WGS sequence"/>
</dbReference>
<dbReference type="Pfam" id="PF18915">
    <property type="entry name" value="DUF5667"/>
    <property type="match status" value="1"/>
</dbReference>
<evidence type="ECO:0000256" key="2">
    <source>
        <dbReference type="SAM" id="Phobius"/>
    </source>
</evidence>
<feature type="transmembrane region" description="Helical" evidence="2">
    <location>
        <begin position="96"/>
        <end position="117"/>
    </location>
</feature>
<dbReference type="InterPro" id="IPR043725">
    <property type="entry name" value="DUF5667"/>
</dbReference>
<dbReference type="AlphaFoldDB" id="A0A4V2EUH3"/>
<reference evidence="4 5" key="1">
    <citation type="submission" date="2019-02" db="EMBL/GenBank/DDBJ databases">
        <title>Genomic Encyclopedia of Type Strains, Phase IV (KMG-IV): sequencing the most valuable type-strain genomes for metagenomic binning, comparative biology and taxonomic classification.</title>
        <authorList>
            <person name="Goeker M."/>
        </authorList>
    </citation>
    <scope>NUCLEOTIDE SEQUENCE [LARGE SCALE GENOMIC DNA]</scope>
    <source>
        <strain evidence="4 5">DSM 101727</strain>
    </source>
</reference>
<proteinExistence type="predicted"/>